<comment type="similarity">
    <text evidence="3">Belongs to the peptidase M28 family.</text>
</comment>
<keyword evidence="12 15" id="KW-0472">Membrane</keyword>
<sequence length="825" mass="91962">MQGRSGAVFVGDQLNYWTISVRIYLTTMEDPPQKSSEDVPDTSERIYPKISEEETVEYNADEERPKTKKEFLIPFWISPIVLGIGMLLFYTGTVAFHSLPDLITLAEERDNQDAFIGERARNMLEEFVKIGPKIVGSEANEVLAVEFILREIETIDSSRHFAHTIEVDVSTHDGSFGIGTSTSTYNELQNIVVRVKPSQGPTPAATLLVNSHYDTVPTSPGASDAGIMVVVMLETLRKIVQSPTAHRHNIVFLFNGAEEIGLKAAHGFITGHPWRHNITALVNLDSSGSGGREILFQAGPGAPWLLNLYAKYAKHPYGAAMGEELFQSGFVPSDTDFRIFRDFGGVQGLDMAYSYNGYVYHTKYDRFETIHKGTFQHTGDNVLALVKGMANSLELDVNAELPTGPVVFFDFMGWFMISYTEVVGMIINSLIVILLIVIVGFSVYSMCRSEGISFQTGLWELLEILGIHLASIAVGIGLCLLLMVIYRATGRSLAFYSELWLLYGIYFSPFYLGLALGPVLYLTLRKKLPLRVSQEVQLFLHANALILGLVLIVMTAAGIRSAYLLLTPLIFYCASSGISAIFGLINHRRVGWIYFHILGVVLPFIFYAYLSTIAFTTFIPMAGRDGPESSLDMILVIFSCAMAFFLGGFIVPLIGLCTRRWWVYGGLFGVFTIVGIILLATPIGFPYRAETSPQRYWIFHTSRNFHEFGTNNVRKSDSGYMLLAMDTNSYPSFVEEYVPEMKDAQTVEEECEKEIFCGLPFYRAGMLRDAEHVHWIPAAPPHLNSSITLTRITNQIPAGRMAFQVEGPSRVMIYISPAEGISYIL</sequence>
<dbReference type="InterPro" id="IPR053974">
    <property type="entry name" value="ERMP1_1-A_TM"/>
</dbReference>
<dbReference type="GO" id="GO:0046872">
    <property type="term" value="F:metal ion binding"/>
    <property type="evidence" value="ECO:0007669"/>
    <property type="project" value="UniProtKB-KW"/>
</dbReference>
<keyword evidence="7" id="KW-0378">Hydrolase</keyword>
<keyword evidence="4" id="KW-0645">Protease</keyword>
<organism evidence="19 20">
    <name type="scientific">Lutzomyia longipalpis</name>
    <name type="common">Sand fly</name>
    <dbReference type="NCBI Taxonomy" id="7200"/>
    <lineage>
        <taxon>Eukaryota</taxon>
        <taxon>Metazoa</taxon>
        <taxon>Ecdysozoa</taxon>
        <taxon>Arthropoda</taxon>
        <taxon>Hexapoda</taxon>
        <taxon>Insecta</taxon>
        <taxon>Pterygota</taxon>
        <taxon>Neoptera</taxon>
        <taxon>Endopterygota</taxon>
        <taxon>Diptera</taxon>
        <taxon>Nematocera</taxon>
        <taxon>Psychodoidea</taxon>
        <taxon>Psychodidae</taxon>
        <taxon>Lutzomyia</taxon>
        <taxon>Lutzomyia</taxon>
    </lineage>
</organism>
<dbReference type="GO" id="GO:0005789">
    <property type="term" value="C:endoplasmic reticulum membrane"/>
    <property type="evidence" value="ECO:0007669"/>
    <property type="project" value="UniProtKB-SubCell"/>
</dbReference>
<feature type="domain" description="Endoplasmic reticulum metallopeptidase 1-like C-terminal" evidence="17">
    <location>
        <begin position="691"/>
        <end position="821"/>
    </location>
</feature>
<proteinExistence type="inferred from homology"/>
<evidence type="ECO:0000256" key="11">
    <source>
        <dbReference type="ARBA" id="ARBA00023049"/>
    </source>
</evidence>
<dbReference type="SUPFAM" id="SSF53187">
    <property type="entry name" value="Zn-dependent exopeptidases"/>
    <property type="match status" value="1"/>
</dbReference>
<feature type="transmembrane region" description="Helical" evidence="15">
    <location>
        <begin position="563"/>
        <end position="585"/>
    </location>
</feature>
<feature type="transmembrane region" description="Helical" evidence="15">
    <location>
        <begin position="422"/>
        <end position="444"/>
    </location>
</feature>
<accession>A0A1B0GJL5</accession>
<dbReference type="PROSITE" id="PS00758">
    <property type="entry name" value="ARGE_DAPE_CPG2_1"/>
    <property type="match status" value="1"/>
</dbReference>
<dbReference type="InterPro" id="IPR053973">
    <property type="entry name" value="ERMP1-like_C"/>
</dbReference>
<evidence type="ECO:0000256" key="8">
    <source>
        <dbReference type="ARBA" id="ARBA00022824"/>
    </source>
</evidence>
<keyword evidence="9" id="KW-0862">Zinc</keyword>
<feature type="domain" description="Endoplasmic reticulum metallopeptidase 1/1-A TM" evidence="18">
    <location>
        <begin position="459"/>
        <end position="674"/>
    </location>
</feature>
<dbReference type="InterPro" id="IPR045175">
    <property type="entry name" value="M28_fam"/>
</dbReference>
<evidence type="ECO:0000256" key="9">
    <source>
        <dbReference type="ARBA" id="ARBA00022833"/>
    </source>
</evidence>
<evidence type="ECO:0000256" key="3">
    <source>
        <dbReference type="ARBA" id="ARBA00010918"/>
    </source>
</evidence>
<evidence type="ECO:0000313" key="20">
    <source>
        <dbReference type="Proteomes" id="UP000092461"/>
    </source>
</evidence>
<evidence type="ECO:0000256" key="4">
    <source>
        <dbReference type="ARBA" id="ARBA00022670"/>
    </source>
</evidence>
<evidence type="ECO:0000259" key="18">
    <source>
        <dbReference type="Pfam" id="PF22249"/>
    </source>
</evidence>
<feature type="transmembrane region" description="Helical" evidence="15">
    <location>
        <begin position="536"/>
        <end position="557"/>
    </location>
</feature>
<dbReference type="GO" id="GO:0006508">
    <property type="term" value="P:proteolysis"/>
    <property type="evidence" value="ECO:0007669"/>
    <property type="project" value="UniProtKB-KW"/>
</dbReference>
<dbReference type="EMBL" id="AJWK01021978">
    <property type="status" value="NOT_ANNOTATED_CDS"/>
    <property type="molecule type" value="Genomic_DNA"/>
</dbReference>
<feature type="transmembrane region" description="Helical" evidence="15">
    <location>
        <begin position="592"/>
        <end position="621"/>
    </location>
</feature>
<feature type="transmembrane region" description="Helical" evidence="15">
    <location>
        <begin position="633"/>
        <end position="654"/>
    </location>
</feature>
<keyword evidence="6" id="KW-0479">Metal-binding</keyword>
<evidence type="ECO:0000256" key="6">
    <source>
        <dbReference type="ARBA" id="ARBA00022723"/>
    </source>
</evidence>
<dbReference type="Pfam" id="PF22248">
    <property type="entry name" value="ERMP1_C"/>
    <property type="match status" value="1"/>
</dbReference>
<evidence type="ECO:0000313" key="19">
    <source>
        <dbReference type="EnsemblMetazoa" id="LLOJ006644-PA"/>
    </source>
</evidence>
<evidence type="ECO:0000259" key="16">
    <source>
        <dbReference type="Pfam" id="PF04389"/>
    </source>
</evidence>
<evidence type="ECO:0000256" key="13">
    <source>
        <dbReference type="ARBA" id="ARBA00023180"/>
    </source>
</evidence>
<dbReference type="InterPro" id="IPR001261">
    <property type="entry name" value="ArgE/DapE_CS"/>
</dbReference>
<keyword evidence="20" id="KW-1185">Reference proteome</keyword>
<dbReference type="EnsemblMetazoa" id="LLOJ006644-RA">
    <property type="protein sequence ID" value="LLOJ006644-PA"/>
    <property type="gene ID" value="LLOJ006644"/>
</dbReference>
<dbReference type="Pfam" id="PF04389">
    <property type="entry name" value="Peptidase_M28"/>
    <property type="match status" value="1"/>
</dbReference>
<evidence type="ECO:0000256" key="10">
    <source>
        <dbReference type="ARBA" id="ARBA00022989"/>
    </source>
</evidence>
<dbReference type="PANTHER" id="PTHR12147:SF22">
    <property type="entry name" value="ENDOPLASMIC RETICULUM METALLOPEPTIDASE 1"/>
    <property type="match status" value="1"/>
</dbReference>
<keyword evidence="11" id="KW-0482">Metalloprotease</keyword>
<evidence type="ECO:0000256" key="12">
    <source>
        <dbReference type="ARBA" id="ARBA00023136"/>
    </source>
</evidence>
<keyword evidence="13" id="KW-0325">Glycoprotein</keyword>
<dbReference type="EMBL" id="AJWK01021977">
    <property type="status" value="NOT_ANNOTATED_CDS"/>
    <property type="molecule type" value="Genomic_DNA"/>
</dbReference>
<dbReference type="GO" id="GO:0008235">
    <property type="term" value="F:metalloexopeptidase activity"/>
    <property type="evidence" value="ECO:0007669"/>
    <property type="project" value="InterPro"/>
</dbReference>
<dbReference type="VEuPathDB" id="VectorBase:LLOJ006644"/>
<evidence type="ECO:0000256" key="7">
    <source>
        <dbReference type="ARBA" id="ARBA00022801"/>
    </source>
</evidence>
<evidence type="ECO:0000256" key="15">
    <source>
        <dbReference type="SAM" id="Phobius"/>
    </source>
</evidence>
<keyword evidence="5 15" id="KW-0812">Transmembrane</keyword>
<evidence type="ECO:0000259" key="17">
    <source>
        <dbReference type="Pfam" id="PF22248"/>
    </source>
</evidence>
<reference evidence="19" key="1">
    <citation type="submission" date="2020-05" db="UniProtKB">
        <authorList>
            <consortium name="EnsemblMetazoa"/>
        </authorList>
    </citation>
    <scope>IDENTIFICATION</scope>
    <source>
        <strain evidence="19">Jacobina</strain>
    </source>
</reference>
<feature type="transmembrane region" description="Helical" evidence="15">
    <location>
        <begin position="661"/>
        <end position="685"/>
    </location>
</feature>
<dbReference type="AlphaFoldDB" id="A0A1B0GJL5"/>
<feature type="transmembrane region" description="Helical" evidence="15">
    <location>
        <begin position="71"/>
        <end position="90"/>
    </location>
</feature>
<dbReference type="InterPro" id="IPR048024">
    <property type="entry name" value="Fxna-like_M28_dom"/>
</dbReference>
<comment type="cofactor">
    <cofactor evidence="1">
        <name>Zn(2+)</name>
        <dbReference type="ChEBI" id="CHEBI:29105"/>
    </cofactor>
</comment>
<dbReference type="FunFam" id="3.40.630.10:FF:000008">
    <property type="entry name" value="Endoplasmic reticulum metallopeptidase 1"/>
    <property type="match status" value="1"/>
</dbReference>
<dbReference type="Gene3D" id="3.40.630.10">
    <property type="entry name" value="Zn peptidases"/>
    <property type="match status" value="1"/>
</dbReference>
<evidence type="ECO:0000256" key="5">
    <source>
        <dbReference type="ARBA" id="ARBA00022692"/>
    </source>
</evidence>
<dbReference type="VEuPathDB" id="VectorBase:LLONM1_002630"/>
<protein>
    <recommendedName>
        <fullName evidence="14">FXNA-like protease</fullName>
    </recommendedName>
</protein>
<comment type="subcellular location">
    <subcellularLocation>
        <location evidence="2">Endoplasmic reticulum membrane</location>
        <topology evidence="2">Multi-pass membrane protein</topology>
    </subcellularLocation>
</comment>
<evidence type="ECO:0000256" key="14">
    <source>
        <dbReference type="ARBA" id="ARBA00078796"/>
    </source>
</evidence>
<dbReference type="Pfam" id="PF22249">
    <property type="entry name" value="ERMP1-TM"/>
    <property type="match status" value="1"/>
</dbReference>
<dbReference type="Proteomes" id="UP000092461">
    <property type="component" value="Unassembled WGS sequence"/>
</dbReference>
<dbReference type="PANTHER" id="PTHR12147">
    <property type="entry name" value="METALLOPEPTIDASE M28 FAMILY MEMBER"/>
    <property type="match status" value="1"/>
</dbReference>
<keyword evidence="8" id="KW-0256">Endoplasmic reticulum</keyword>
<keyword evidence="10 15" id="KW-1133">Transmembrane helix</keyword>
<evidence type="ECO:0000256" key="1">
    <source>
        <dbReference type="ARBA" id="ARBA00001947"/>
    </source>
</evidence>
<dbReference type="InterPro" id="IPR007484">
    <property type="entry name" value="Peptidase_M28"/>
</dbReference>
<name>A0A1B0GJL5_LUTLO</name>
<evidence type="ECO:0000256" key="2">
    <source>
        <dbReference type="ARBA" id="ARBA00004477"/>
    </source>
</evidence>
<feature type="domain" description="Peptidase M28" evidence="16">
    <location>
        <begin position="190"/>
        <end position="386"/>
    </location>
</feature>
<feature type="transmembrane region" description="Helical" evidence="15">
    <location>
        <begin position="465"/>
        <end position="488"/>
    </location>
</feature>
<dbReference type="CDD" id="cd03875">
    <property type="entry name" value="M28_Fxna_like"/>
    <property type="match status" value="1"/>
</dbReference>
<feature type="transmembrane region" description="Helical" evidence="15">
    <location>
        <begin position="500"/>
        <end position="524"/>
    </location>
</feature>